<accession>A0A7S3KXG1</accession>
<keyword evidence="1" id="KW-0812">Transmembrane</keyword>
<sequence length="321" mass="34020">MGLAALNSPLLVSATGAGALAGLPTLERAIRDGAVSFLTIKTANALLYVLNLYAVQQPGRLDGKKQQELEKGSKGKKDLFQTYRDRTLVMPSGWAFSIWPVIFLGELVFCASAFFVKESSPVAQVIKKASAGFMSAQVFQVLWTASFRPKYDGKLMYISAAMLSGIAWSMSRAHEAFAVARSSYGWGQYLLYFAPMSLHFGWTCAASLVNLNGNIAAPENISPSVVAGAGHVSVLVAAGLGISVTLLRQAPVVGAVIAWALTACYTGLESRLEKAKDVKDKTQVGIYGARLQKWLCGTGAILSAGVSIVVALGLSKNESSS</sequence>
<gene>
    <name evidence="2" type="ORF">ACOF00016_LOCUS749</name>
</gene>
<protein>
    <submittedName>
        <fullName evidence="2">Uncharacterized protein</fullName>
    </submittedName>
</protein>
<proteinExistence type="predicted"/>
<keyword evidence="1" id="KW-1133">Transmembrane helix</keyword>
<dbReference type="PANTHER" id="PTHR33802">
    <property type="entry name" value="SI:CH211-161H7.5-RELATED"/>
    <property type="match status" value="1"/>
</dbReference>
<feature type="transmembrane region" description="Helical" evidence="1">
    <location>
        <begin position="250"/>
        <end position="268"/>
    </location>
</feature>
<name>A0A7S3KXG1_9STRA</name>
<keyword evidence="1" id="KW-0472">Membrane</keyword>
<feature type="transmembrane region" description="Helical" evidence="1">
    <location>
        <begin position="294"/>
        <end position="314"/>
    </location>
</feature>
<feature type="transmembrane region" description="Helical" evidence="1">
    <location>
        <begin position="225"/>
        <end position="244"/>
    </location>
</feature>
<feature type="transmembrane region" description="Helical" evidence="1">
    <location>
        <begin position="155"/>
        <end position="171"/>
    </location>
</feature>
<organism evidence="2">
    <name type="scientific">Amphora coffeiformis</name>
    <dbReference type="NCBI Taxonomy" id="265554"/>
    <lineage>
        <taxon>Eukaryota</taxon>
        <taxon>Sar</taxon>
        <taxon>Stramenopiles</taxon>
        <taxon>Ochrophyta</taxon>
        <taxon>Bacillariophyta</taxon>
        <taxon>Bacillariophyceae</taxon>
        <taxon>Bacillariophycidae</taxon>
        <taxon>Thalassiophysales</taxon>
        <taxon>Catenulaceae</taxon>
        <taxon>Amphora</taxon>
    </lineage>
</organism>
<feature type="transmembrane region" description="Helical" evidence="1">
    <location>
        <begin position="94"/>
        <end position="116"/>
    </location>
</feature>
<reference evidence="2" key="1">
    <citation type="submission" date="2021-01" db="EMBL/GenBank/DDBJ databases">
        <authorList>
            <person name="Corre E."/>
            <person name="Pelletier E."/>
            <person name="Niang G."/>
            <person name="Scheremetjew M."/>
            <person name="Finn R."/>
            <person name="Kale V."/>
            <person name="Holt S."/>
            <person name="Cochrane G."/>
            <person name="Meng A."/>
            <person name="Brown T."/>
            <person name="Cohen L."/>
        </authorList>
    </citation>
    <scope>NUCLEOTIDE SEQUENCE</scope>
    <source>
        <strain evidence="2">CCMP127</strain>
    </source>
</reference>
<evidence type="ECO:0000256" key="1">
    <source>
        <dbReference type="SAM" id="Phobius"/>
    </source>
</evidence>
<feature type="transmembrane region" description="Helical" evidence="1">
    <location>
        <begin position="35"/>
        <end position="55"/>
    </location>
</feature>
<dbReference type="AlphaFoldDB" id="A0A7S3KXG1"/>
<feature type="transmembrane region" description="Helical" evidence="1">
    <location>
        <begin position="191"/>
        <end position="213"/>
    </location>
</feature>
<dbReference type="PANTHER" id="PTHR33802:SF1">
    <property type="entry name" value="XK-RELATED PROTEIN"/>
    <property type="match status" value="1"/>
</dbReference>
<dbReference type="EMBL" id="HBIM01000861">
    <property type="protein sequence ID" value="CAE0402466.1"/>
    <property type="molecule type" value="Transcribed_RNA"/>
</dbReference>
<evidence type="ECO:0000313" key="2">
    <source>
        <dbReference type="EMBL" id="CAE0402466.1"/>
    </source>
</evidence>